<feature type="compositionally biased region" description="Basic and acidic residues" evidence="1">
    <location>
        <begin position="132"/>
        <end position="144"/>
    </location>
</feature>
<feature type="compositionally biased region" description="Pro residues" evidence="1">
    <location>
        <begin position="148"/>
        <end position="160"/>
    </location>
</feature>
<gene>
    <name evidence="2" type="ORF">EVAR_13877_1</name>
</gene>
<proteinExistence type="predicted"/>
<evidence type="ECO:0000256" key="1">
    <source>
        <dbReference type="SAM" id="MobiDB-lite"/>
    </source>
</evidence>
<protein>
    <submittedName>
        <fullName evidence="2">Uncharacterized protein</fullName>
    </submittedName>
</protein>
<accession>A0A4C1U179</accession>
<evidence type="ECO:0000313" key="3">
    <source>
        <dbReference type="Proteomes" id="UP000299102"/>
    </source>
</evidence>
<comment type="caution">
    <text evidence="2">The sequence shown here is derived from an EMBL/GenBank/DDBJ whole genome shotgun (WGS) entry which is preliminary data.</text>
</comment>
<sequence length="295" mass="33281">MRMGLVEREYETGIKTENVMWTGIRNNGEIDRCATTPLVLLLFFFLVMSSKSGTRLKGLGGRDCVASKSLSKAFSHVRVFTQGRVHKVSTAIHFIIDNSIFRPARRHPLSYSANVKEEDRHRAPAGAGAEAPADRHLAADRDPWRPTARPPPTTPKPVAPPGYAACRRRTITIVPSFHSQPFDMIINDSRIICGGRKVTTHFVRDPKALNYIYLLLYFLLEEIEGVRQTFKKKCCKFYPFANKPLHASEFVNVGRCMKTLIDANVERGDEFTKRPKISEHFRVVKTTLGGALLLQ</sequence>
<feature type="region of interest" description="Disordered" evidence="1">
    <location>
        <begin position="114"/>
        <end position="161"/>
    </location>
</feature>
<dbReference type="Proteomes" id="UP000299102">
    <property type="component" value="Unassembled WGS sequence"/>
</dbReference>
<organism evidence="2 3">
    <name type="scientific">Eumeta variegata</name>
    <name type="common">Bagworm moth</name>
    <name type="synonym">Eumeta japonica</name>
    <dbReference type="NCBI Taxonomy" id="151549"/>
    <lineage>
        <taxon>Eukaryota</taxon>
        <taxon>Metazoa</taxon>
        <taxon>Ecdysozoa</taxon>
        <taxon>Arthropoda</taxon>
        <taxon>Hexapoda</taxon>
        <taxon>Insecta</taxon>
        <taxon>Pterygota</taxon>
        <taxon>Neoptera</taxon>
        <taxon>Endopterygota</taxon>
        <taxon>Lepidoptera</taxon>
        <taxon>Glossata</taxon>
        <taxon>Ditrysia</taxon>
        <taxon>Tineoidea</taxon>
        <taxon>Psychidae</taxon>
        <taxon>Oiketicinae</taxon>
        <taxon>Eumeta</taxon>
    </lineage>
</organism>
<keyword evidence="3" id="KW-1185">Reference proteome</keyword>
<dbReference type="EMBL" id="BGZK01000114">
    <property type="protein sequence ID" value="GBP20105.1"/>
    <property type="molecule type" value="Genomic_DNA"/>
</dbReference>
<dbReference type="AlphaFoldDB" id="A0A4C1U179"/>
<name>A0A4C1U179_EUMVA</name>
<evidence type="ECO:0000313" key="2">
    <source>
        <dbReference type="EMBL" id="GBP20105.1"/>
    </source>
</evidence>
<reference evidence="2 3" key="1">
    <citation type="journal article" date="2019" name="Commun. Biol.">
        <title>The bagworm genome reveals a unique fibroin gene that provides high tensile strength.</title>
        <authorList>
            <person name="Kono N."/>
            <person name="Nakamura H."/>
            <person name="Ohtoshi R."/>
            <person name="Tomita M."/>
            <person name="Numata K."/>
            <person name="Arakawa K."/>
        </authorList>
    </citation>
    <scope>NUCLEOTIDE SEQUENCE [LARGE SCALE GENOMIC DNA]</scope>
</reference>